<keyword evidence="2" id="KW-1185">Reference proteome</keyword>
<sequence>MANLFDVDTAASRPLALAADLYAAF</sequence>
<name>A0A1R3I531_COCAP</name>
<dbReference type="Proteomes" id="UP000188268">
    <property type="component" value="Unassembled WGS sequence"/>
</dbReference>
<comment type="caution">
    <text evidence="1">The sequence shown here is derived from an EMBL/GenBank/DDBJ whole genome shotgun (WGS) entry which is preliminary data.</text>
</comment>
<evidence type="ECO:0000313" key="2">
    <source>
        <dbReference type="Proteomes" id="UP000188268"/>
    </source>
</evidence>
<proteinExistence type="predicted"/>
<evidence type="ECO:0000313" key="1">
    <source>
        <dbReference type="EMBL" id="OMO77683.1"/>
    </source>
</evidence>
<organism evidence="1 2">
    <name type="scientific">Corchorus capsularis</name>
    <name type="common">Jute</name>
    <dbReference type="NCBI Taxonomy" id="210143"/>
    <lineage>
        <taxon>Eukaryota</taxon>
        <taxon>Viridiplantae</taxon>
        <taxon>Streptophyta</taxon>
        <taxon>Embryophyta</taxon>
        <taxon>Tracheophyta</taxon>
        <taxon>Spermatophyta</taxon>
        <taxon>Magnoliopsida</taxon>
        <taxon>eudicotyledons</taxon>
        <taxon>Gunneridae</taxon>
        <taxon>Pentapetalae</taxon>
        <taxon>rosids</taxon>
        <taxon>malvids</taxon>
        <taxon>Malvales</taxon>
        <taxon>Malvaceae</taxon>
        <taxon>Grewioideae</taxon>
        <taxon>Apeibeae</taxon>
        <taxon>Corchorus</taxon>
    </lineage>
</organism>
<protein>
    <submittedName>
        <fullName evidence="1">Uncharacterized protein</fullName>
    </submittedName>
</protein>
<accession>A0A1R3I531</accession>
<dbReference type="EMBL" id="AWWV01010699">
    <property type="protein sequence ID" value="OMO77683.1"/>
    <property type="molecule type" value="Genomic_DNA"/>
</dbReference>
<gene>
    <name evidence="1" type="ORF">CCACVL1_14875</name>
</gene>
<dbReference type="Gramene" id="OMO77683">
    <property type="protein sequence ID" value="OMO77683"/>
    <property type="gene ID" value="CCACVL1_14875"/>
</dbReference>
<reference evidence="1 2" key="1">
    <citation type="submission" date="2013-09" db="EMBL/GenBank/DDBJ databases">
        <title>Corchorus capsularis genome sequencing.</title>
        <authorList>
            <person name="Alam M."/>
            <person name="Haque M.S."/>
            <person name="Islam M.S."/>
            <person name="Emdad E.M."/>
            <person name="Islam M.M."/>
            <person name="Ahmed B."/>
            <person name="Halim A."/>
            <person name="Hossen Q.M.M."/>
            <person name="Hossain M.Z."/>
            <person name="Ahmed R."/>
            <person name="Khan M.M."/>
            <person name="Islam R."/>
            <person name="Rashid M.M."/>
            <person name="Khan S.A."/>
            <person name="Rahman M.S."/>
            <person name="Alam M."/>
        </authorList>
    </citation>
    <scope>NUCLEOTIDE SEQUENCE [LARGE SCALE GENOMIC DNA]</scope>
    <source>
        <strain evidence="2">cv. CVL-1</strain>
        <tissue evidence="1">Whole seedling</tissue>
    </source>
</reference>
<dbReference type="AlphaFoldDB" id="A0A1R3I531"/>